<evidence type="ECO:0000256" key="2">
    <source>
        <dbReference type="SAM" id="MobiDB-lite"/>
    </source>
</evidence>
<dbReference type="Pfam" id="PF02515">
    <property type="entry name" value="CoA_transf_3"/>
    <property type="match status" value="1"/>
</dbReference>
<dbReference type="InterPro" id="IPR044855">
    <property type="entry name" value="CoA-Trfase_III_dom3_sf"/>
</dbReference>
<dbReference type="PANTHER" id="PTHR48207:SF3">
    <property type="entry name" value="SUCCINATE--HYDROXYMETHYLGLUTARATE COA-TRANSFERASE"/>
    <property type="match status" value="1"/>
</dbReference>
<accession>A0ABQ5TYW8</accession>
<dbReference type="Gene3D" id="3.40.50.10540">
    <property type="entry name" value="Crotonobetainyl-coa:carnitine coa-transferase, domain 1"/>
    <property type="match status" value="1"/>
</dbReference>
<dbReference type="InterPro" id="IPR023606">
    <property type="entry name" value="CoA-Trfase_III_dom_1_sf"/>
</dbReference>
<dbReference type="GO" id="GO:0016740">
    <property type="term" value="F:transferase activity"/>
    <property type="evidence" value="ECO:0007669"/>
    <property type="project" value="UniProtKB-KW"/>
</dbReference>
<dbReference type="RefSeq" id="WP_169559082.1">
    <property type="nucleotide sequence ID" value="NZ_BSNF01000001.1"/>
</dbReference>
<dbReference type="Proteomes" id="UP001161409">
    <property type="component" value="Unassembled WGS sequence"/>
</dbReference>
<keyword evidence="4" id="KW-1185">Reference proteome</keyword>
<dbReference type="SUPFAM" id="SSF89796">
    <property type="entry name" value="CoA-transferase family III (CaiB/BaiF)"/>
    <property type="match status" value="1"/>
</dbReference>
<protein>
    <submittedName>
        <fullName evidence="3">CoA transferase</fullName>
    </submittedName>
</protein>
<dbReference type="Gene3D" id="3.30.1540.10">
    <property type="entry name" value="formyl-coa transferase, domain 3"/>
    <property type="match status" value="1"/>
</dbReference>
<name>A0ABQ5TYW8_9PROT</name>
<dbReference type="InterPro" id="IPR003673">
    <property type="entry name" value="CoA-Trfase_fam_III"/>
</dbReference>
<dbReference type="EMBL" id="BSNF01000001">
    <property type="protein sequence ID" value="GLQ05047.1"/>
    <property type="molecule type" value="Genomic_DNA"/>
</dbReference>
<comment type="caution">
    <text evidence="3">The sequence shown here is derived from an EMBL/GenBank/DDBJ whole genome shotgun (WGS) entry which is preliminary data.</text>
</comment>
<keyword evidence="1 3" id="KW-0808">Transferase</keyword>
<organism evidence="3 4">
    <name type="scientific">Sneathiella chinensis</name>
    <dbReference type="NCBI Taxonomy" id="349750"/>
    <lineage>
        <taxon>Bacteria</taxon>
        <taxon>Pseudomonadati</taxon>
        <taxon>Pseudomonadota</taxon>
        <taxon>Alphaproteobacteria</taxon>
        <taxon>Sneathiellales</taxon>
        <taxon>Sneathiellaceae</taxon>
        <taxon>Sneathiella</taxon>
    </lineage>
</organism>
<evidence type="ECO:0000313" key="3">
    <source>
        <dbReference type="EMBL" id="GLQ05047.1"/>
    </source>
</evidence>
<reference evidence="3" key="1">
    <citation type="journal article" date="2014" name="Int. J. Syst. Evol. Microbiol.">
        <title>Complete genome of a new Firmicutes species belonging to the dominant human colonic microbiota ('Ruminococcus bicirculans') reveals two chromosomes and a selective capacity to utilize plant glucans.</title>
        <authorList>
            <consortium name="NISC Comparative Sequencing Program"/>
            <person name="Wegmann U."/>
            <person name="Louis P."/>
            <person name="Goesmann A."/>
            <person name="Henrissat B."/>
            <person name="Duncan S.H."/>
            <person name="Flint H.J."/>
        </authorList>
    </citation>
    <scope>NUCLEOTIDE SEQUENCE</scope>
    <source>
        <strain evidence="3">NBRC 103408</strain>
    </source>
</reference>
<dbReference type="PANTHER" id="PTHR48207">
    <property type="entry name" value="SUCCINATE--HYDROXYMETHYLGLUTARATE COA-TRANSFERASE"/>
    <property type="match status" value="1"/>
</dbReference>
<proteinExistence type="predicted"/>
<sequence>MPPLEGLKVIDLTTMVSGPVAGMMLADQGAEVIKIEPLKGETMRHVRPPLNGVNPMFFSCNRGKRSLPLDLKAQEGRDILWKLIEQADVLIQNFRPGAMDRMGFSEEAMMKLNEKLIYVSISGFGDKGPYAQKRVYDPVIQALSGAADIQSIRETGEPRMFRLIIADKITSVTTAQAISTALYAREKNGKGQHIKISMLDCLLSLFWPEAMSGLTYEQMDVDPNRSLAAMDPIFKTRDRWITACAVADVEWQGLCRALGRPELAEDDRFRTTLARYENAEERRDLMAEEIAKWSSEELMARMDAEGVPCAPALTRDELLDHEQILANDSIQRITLEGFGEVRQAKPAAEFSGTPTAPFTPAPKLGEDTRDILGELGFTPDDIDDLLGRNVTLEVKE</sequence>
<feature type="region of interest" description="Disordered" evidence="2">
    <location>
        <begin position="346"/>
        <end position="367"/>
    </location>
</feature>
<evidence type="ECO:0000313" key="4">
    <source>
        <dbReference type="Proteomes" id="UP001161409"/>
    </source>
</evidence>
<reference evidence="3" key="2">
    <citation type="submission" date="2023-01" db="EMBL/GenBank/DDBJ databases">
        <title>Draft genome sequence of Sneathiella chinensis strain NBRC 103408.</title>
        <authorList>
            <person name="Sun Q."/>
            <person name="Mori K."/>
        </authorList>
    </citation>
    <scope>NUCLEOTIDE SEQUENCE</scope>
    <source>
        <strain evidence="3">NBRC 103408</strain>
    </source>
</reference>
<gene>
    <name evidence="3" type="ORF">GCM10007924_02680</name>
</gene>
<dbReference type="InterPro" id="IPR050483">
    <property type="entry name" value="CoA-transferase_III_domain"/>
</dbReference>
<evidence type="ECO:0000256" key="1">
    <source>
        <dbReference type="ARBA" id="ARBA00022679"/>
    </source>
</evidence>